<evidence type="ECO:0000313" key="4">
    <source>
        <dbReference type="Proteomes" id="UP000033072"/>
    </source>
</evidence>
<dbReference type="KEGG" id="mls:MSLAZ_2398"/>
<dbReference type="Pfam" id="PF01609">
    <property type="entry name" value="DDE_Tnp_1"/>
    <property type="match status" value="1"/>
</dbReference>
<sequence>MECLVVTKRKTVYDYNIPFEIWTKIKPLLPLAKSKKKSGRPREDDWKILSGIFYVLRTGCQWKAPPRIYGAPSTVHDRFQEWQKAGLFERMWQAGLLDYDNEKGIDWEWQAIDGAMTKAPLGGSGTGANPTDRGKKGTKRSLLTDAKGIPLSIVADGANRHDKMLVKKTLDAIIFERPSLDEGIQNICMDKGYDYPDIRELVKDYGYTAHIKSRGEENIRIEIPGFRARRWVVERTHSWINRFRRLLIRWKKKIENYLAMLHLACAWITFRTAGLFG</sequence>
<protein>
    <submittedName>
        <fullName evidence="3">Mobile element protein</fullName>
    </submittedName>
</protein>
<dbReference type="InterPro" id="IPR002559">
    <property type="entry name" value="Transposase_11"/>
</dbReference>
<dbReference type="InterPro" id="IPR025161">
    <property type="entry name" value="IS402-like_dom"/>
</dbReference>
<name>A0A0E3S3T3_9EURY</name>
<dbReference type="STRING" id="1434111.MSLAZ_2398"/>
<dbReference type="PANTHER" id="PTHR30007:SF0">
    <property type="entry name" value="TRANSPOSASE"/>
    <property type="match status" value="1"/>
</dbReference>
<dbReference type="PANTHER" id="PTHR30007">
    <property type="entry name" value="PHP DOMAIN PROTEIN"/>
    <property type="match status" value="1"/>
</dbReference>
<feature type="domain" description="Insertion element IS402-like" evidence="2">
    <location>
        <begin position="21"/>
        <end position="92"/>
    </location>
</feature>
<evidence type="ECO:0000259" key="1">
    <source>
        <dbReference type="Pfam" id="PF01609"/>
    </source>
</evidence>
<dbReference type="Pfam" id="PF13340">
    <property type="entry name" value="DUF4096"/>
    <property type="match status" value="1"/>
</dbReference>
<feature type="domain" description="Transposase IS4-like" evidence="1">
    <location>
        <begin position="111"/>
        <end position="267"/>
    </location>
</feature>
<dbReference type="GO" id="GO:0004803">
    <property type="term" value="F:transposase activity"/>
    <property type="evidence" value="ECO:0007669"/>
    <property type="project" value="InterPro"/>
</dbReference>
<gene>
    <name evidence="3" type="ORF">MSLAZ_2398</name>
</gene>
<dbReference type="PATRIC" id="fig|1434111.4.peg.3191"/>
<proteinExistence type="predicted"/>
<dbReference type="GO" id="GO:0006313">
    <property type="term" value="P:DNA transposition"/>
    <property type="evidence" value="ECO:0007669"/>
    <property type="project" value="InterPro"/>
</dbReference>
<evidence type="ECO:0000259" key="2">
    <source>
        <dbReference type="Pfam" id="PF13340"/>
    </source>
</evidence>
<dbReference type="GO" id="GO:0003677">
    <property type="term" value="F:DNA binding"/>
    <property type="evidence" value="ECO:0007669"/>
    <property type="project" value="InterPro"/>
</dbReference>
<dbReference type="Proteomes" id="UP000033072">
    <property type="component" value="Chromosome"/>
</dbReference>
<dbReference type="EMBL" id="CP009515">
    <property type="protein sequence ID" value="AKB75659.1"/>
    <property type="molecule type" value="Genomic_DNA"/>
</dbReference>
<reference evidence="3 4" key="1">
    <citation type="submission" date="2014-07" db="EMBL/GenBank/DDBJ databases">
        <title>Methanogenic archaea and the global carbon cycle.</title>
        <authorList>
            <person name="Henriksen J.R."/>
            <person name="Luke J."/>
            <person name="Reinhart S."/>
            <person name="Benedict M.N."/>
            <person name="Youngblut N.D."/>
            <person name="Metcalf M.E."/>
            <person name="Whitaker R.J."/>
            <person name="Metcalf W.W."/>
        </authorList>
    </citation>
    <scope>NUCLEOTIDE SEQUENCE [LARGE SCALE GENOMIC DNA]</scope>
    <source>
        <strain evidence="3 4">Z-7289</strain>
    </source>
</reference>
<dbReference type="AlphaFoldDB" id="A0A0E3S3T3"/>
<dbReference type="NCBIfam" id="NF033580">
    <property type="entry name" value="transpos_IS5_3"/>
    <property type="match status" value="1"/>
</dbReference>
<organism evidence="3 4">
    <name type="scientific">Methanosarcina lacustris Z-7289</name>
    <dbReference type="NCBI Taxonomy" id="1434111"/>
    <lineage>
        <taxon>Archaea</taxon>
        <taxon>Methanobacteriati</taxon>
        <taxon>Methanobacteriota</taxon>
        <taxon>Stenosarchaea group</taxon>
        <taxon>Methanomicrobia</taxon>
        <taxon>Methanosarcinales</taxon>
        <taxon>Methanosarcinaceae</taxon>
        <taxon>Methanosarcina</taxon>
    </lineage>
</organism>
<dbReference type="HOGENOM" id="CLU_055261_1_0_2"/>
<evidence type="ECO:0000313" key="3">
    <source>
        <dbReference type="EMBL" id="AKB75659.1"/>
    </source>
</evidence>
<keyword evidence="4" id="KW-1185">Reference proteome</keyword>
<accession>A0A0E3S3T3</accession>